<gene>
    <name evidence="1" type="ORF">K10-2</name>
</gene>
<protein>
    <recommendedName>
        <fullName evidence="2">Major capsid protein</fullName>
    </recommendedName>
</protein>
<reference evidence="1" key="1">
    <citation type="submission" date="2010-08" db="EMBL/GenBank/DDBJ databases">
        <title>Genomic and molecular analysis of phage CMP1 from Clavibacter michiganensis ssp. michiganensis.</title>
        <authorList>
            <person name="Wittmann J."/>
            <person name="Gartemann K.-H."/>
            <person name="Eichenlaub R."/>
            <person name="Dreiseikelmann B."/>
        </authorList>
    </citation>
    <scope>NUCLEOTIDE SEQUENCE</scope>
    <source>
        <strain evidence="1">CN77</strain>
    </source>
</reference>
<sequence>MAFQLSEAIARIDAEAPKRSAEASKWYFEALHGSPSEKLAARYRLQEGITTSDIPSLLTPAVNIQFLQAYAANPKIWDKFAGEYLADDFGQIEWGDFTMDASDLPSKGGRKHVEGTLPHVGELDRYPSIKFAIARLNATLSKGGLRARFSWEALRKQGNFGLLQKFADSFALFASQTEDREATFQLVNENGLNTANFNATNQNILAGNGELTLPNLEAALAQVKTQKVNGNVVNVTGWNLIVPPALAGTAESIKSLTIVRASSTLAGGEADRNVGGITGQVDVLVNPMITTIAGAAADKFWFLIPKSNIRDNILNVFLSDERQPLITIKDSGHFTQGGGDIAPVRGSFDEDDIQTRVRHVVTGAFVSPAGTLVSNGSGVA</sequence>
<evidence type="ECO:0008006" key="2">
    <source>
        <dbReference type="Google" id="ProtNLM"/>
    </source>
</evidence>
<name>E9LS35_9VIRU</name>
<accession>E9LS35</accession>
<evidence type="ECO:0000313" key="1">
    <source>
        <dbReference type="EMBL" id="ADW08990.1"/>
    </source>
</evidence>
<proteinExistence type="predicted"/>
<dbReference type="EMBL" id="HQ123591">
    <property type="protein sequence ID" value="ADW08990.1"/>
    <property type="molecule type" value="Genomic_DNA"/>
</dbReference>
<organism evidence="1">
    <name type="scientific">Clavibacter phage CN77</name>
    <dbReference type="NCBI Taxonomy" id="686440"/>
    <lineage>
        <taxon>Viruses</taxon>
    </lineage>
</organism>